<evidence type="ECO:0000256" key="4">
    <source>
        <dbReference type="SAM" id="MobiDB-lite"/>
    </source>
</evidence>
<reference evidence="6 7" key="1">
    <citation type="submission" date="2024-11" db="EMBL/GenBank/DDBJ databases">
        <title>Chromosome-level genome assembly of Eucalyptus globulus Labill. provides insights into its genome evolution.</title>
        <authorList>
            <person name="Li X."/>
        </authorList>
    </citation>
    <scope>NUCLEOTIDE SEQUENCE [LARGE SCALE GENOMIC DNA]</scope>
    <source>
        <strain evidence="6">CL2024</strain>
        <tissue evidence="6">Fresh tender leaves</tissue>
    </source>
</reference>
<gene>
    <name evidence="6" type="ORF">ACJRO7_033774</name>
</gene>
<dbReference type="InterPro" id="IPR044522">
    <property type="entry name" value="TSO1-like"/>
</dbReference>
<evidence type="ECO:0000259" key="5">
    <source>
        <dbReference type="PROSITE" id="PS51634"/>
    </source>
</evidence>
<protein>
    <recommendedName>
        <fullName evidence="5">CRC domain-containing protein</fullName>
    </recommendedName>
</protein>
<feature type="domain" description="CRC" evidence="5">
    <location>
        <begin position="260"/>
        <end position="352"/>
    </location>
</feature>
<dbReference type="SMART" id="SM01114">
    <property type="entry name" value="CXC"/>
    <property type="match status" value="1"/>
</dbReference>
<evidence type="ECO:0000313" key="7">
    <source>
        <dbReference type="Proteomes" id="UP001634007"/>
    </source>
</evidence>
<feature type="compositionally biased region" description="Polar residues" evidence="4">
    <location>
        <begin position="243"/>
        <end position="258"/>
    </location>
</feature>
<organism evidence="6 7">
    <name type="scientific">Eucalyptus globulus</name>
    <name type="common">Tasmanian blue gum</name>
    <dbReference type="NCBI Taxonomy" id="34317"/>
    <lineage>
        <taxon>Eukaryota</taxon>
        <taxon>Viridiplantae</taxon>
        <taxon>Streptophyta</taxon>
        <taxon>Embryophyta</taxon>
        <taxon>Tracheophyta</taxon>
        <taxon>Spermatophyta</taxon>
        <taxon>Magnoliopsida</taxon>
        <taxon>eudicotyledons</taxon>
        <taxon>Gunneridae</taxon>
        <taxon>Pentapetalae</taxon>
        <taxon>rosids</taxon>
        <taxon>malvids</taxon>
        <taxon>Myrtales</taxon>
        <taxon>Myrtaceae</taxon>
        <taxon>Myrtoideae</taxon>
        <taxon>Eucalypteae</taxon>
        <taxon>Eucalyptus</taxon>
    </lineage>
</organism>
<comment type="subcellular location">
    <subcellularLocation>
        <location evidence="1">Nucleus</location>
    </subcellularLocation>
</comment>
<feature type="region of interest" description="Disordered" evidence="4">
    <location>
        <begin position="314"/>
        <end position="352"/>
    </location>
</feature>
<feature type="region of interest" description="Disordered" evidence="4">
    <location>
        <begin position="1"/>
        <end position="20"/>
    </location>
</feature>
<dbReference type="PANTHER" id="PTHR46159">
    <property type="entry name" value="PROTEIN TESMIN/TSO1-LIKE CXC 2"/>
    <property type="match status" value="1"/>
</dbReference>
<evidence type="ECO:0000256" key="3">
    <source>
        <dbReference type="ARBA" id="ARBA00023242"/>
    </source>
</evidence>
<dbReference type="Pfam" id="PF03638">
    <property type="entry name" value="TCR"/>
    <property type="match status" value="1"/>
</dbReference>
<dbReference type="InterPro" id="IPR005172">
    <property type="entry name" value="CRC"/>
</dbReference>
<keyword evidence="7" id="KW-1185">Reference proteome</keyword>
<keyword evidence="3" id="KW-0539">Nucleus</keyword>
<name>A0ABD3J461_EUCGL</name>
<evidence type="ECO:0000256" key="2">
    <source>
        <dbReference type="ARBA" id="ARBA00007267"/>
    </source>
</evidence>
<dbReference type="InterPro" id="IPR033467">
    <property type="entry name" value="Tesmin/TSO1-like_CXC"/>
</dbReference>
<sequence length="352" mass="38265">MDAPKEDEDRGGDGSSGSAACHHQELSTAFGYFSKSNPFDAIESCLQAGDPGALWGSASAEEAMEEHPSSRQNAVQRFDVPPNVFQDWHLGRFFDEQEAHPHCHDTCRHLNFDDVIPCHCSTPRSDESCTCHNHAGYSSGGPPPSPQNSGHSLLSSGELQESSSRQQFRDASEMSFQCLMDKEKLIQMPEDLESSFAFSNPTWKSSDLVGDGQDGDGATDTGNRGNSETASKVQDREKAAEPSSATPGGTSAENATQNGGFKRCDCRTFKCLQLNCECFAAELFCTDSCACRLCYNLYEMEDSVFQAKERIQSRNPNAFPSRRVVQSIPAPKPDSPARPPPDDKPEGGSSQA</sequence>
<dbReference type="AlphaFoldDB" id="A0ABD3J461"/>
<feature type="region of interest" description="Disordered" evidence="4">
    <location>
        <begin position="136"/>
        <end position="171"/>
    </location>
</feature>
<feature type="compositionally biased region" description="Low complexity" evidence="4">
    <location>
        <begin position="147"/>
        <end position="166"/>
    </location>
</feature>
<feature type="compositionally biased region" description="Pro residues" evidence="4">
    <location>
        <begin position="330"/>
        <end position="339"/>
    </location>
</feature>
<dbReference type="PROSITE" id="PS51634">
    <property type="entry name" value="CRC"/>
    <property type="match status" value="1"/>
</dbReference>
<evidence type="ECO:0000313" key="6">
    <source>
        <dbReference type="EMBL" id="KAL3721333.1"/>
    </source>
</evidence>
<feature type="region of interest" description="Disordered" evidence="4">
    <location>
        <begin position="206"/>
        <end position="258"/>
    </location>
</feature>
<proteinExistence type="inferred from homology"/>
<comment type="similarity">
    <text evidence="2">Belongs to the lin-54 family.</text>
</comment>
<feature type="compositionally biased region" description="Polar residues" evidence="4">
    <location>
        <begin position="223"/>
        <end position="232"/>
    </location>
</feature>
<accession>A0ABD3J461</accession>
<dbReference type="Proteomes" id="UP001634007">
    <property type="component" value="Unassembled WGS sequence"/>
</dbReference>
<dbReference type="EMBL" id="JBJKBG010000009">
    <property type="protein sequence ID" value="KAL3721333.1"/>
    <property type="molecule type" value="Genomic_DNA"/>
</dbReference>
<comment type="caution">
    <text evidence="6">The sequence shown here is derived from an EMBL/GenBank/DDBJ whole genome shotgun (WGS) entry which is preliminary data.</text>
</comment>
<dbReference type="PANTHER" id="PTHR46159:SF6">
    <property type="entry name" value="OS12G0605300 PROTEIN"/>
    <property type="match status" value="1"/>
</dbReference>
<evidence type="ECO:0000256" key="1">
    <source>
        <dbReference type="ARBA" id="ARBA00004123"/>
    </source>
</evidence>
<dbReference type="GO" id="GO:0005634">
    <property type="term" value="C:nucleus"/>
    <property type="evidence" value="ECO:0007669"/>
    <property type="project" value="UniProtKB-SubCell"/>
</dbReference>